<gene>
    <name evidence="2" type="ORF">O181_123691</name>
</gene>
<sequence length="89" mass="9518">MRSTSWVSSLALLPKNPTSDALPLPMPTAIGQSTIGPSNASTPGLSQRSNDIGQDGAESLLTRPAPFIAWIRGHQHILQMEYNTPIHTA</sequence>
<feature type="region of interest" description="Disordered" evidence="1">
    <location>
        <begin position="17"/>
        <end position="57"/>
    </location>
</feature>
<protein>
    <submittedName>
        <fullName evidence="2">Uncharacterized protein</fullName>
    </submittedName>
</protein>
<organism evidence="2 3">
    <name type="scientific">Austropuccinia psidii MF-1</name>
    <dbReference type="NCBI Taxonomy" id="1389203"/>
    <lineage>
        <taxon>Eukaryota</taxon>
        <taxon>Fungi</taxon>
        <taxon>Dikarya</taxon>
        <taxon>Basidiomycota</taxon>
        <taxon>Pucciniomycotina</taxon>
        <taxon>Pucciniomycetes</taxon>
        <taxon>Pucciniales</taxon>
        <taxon>Sphaerophragmiaceae</taxon>
        <taxon>Austropuccinia</taxon>
    </lineage>
</organism>
<evidence type="ECO:0000313" key="2">
    <source>
        <dbReference type="EMBL" id="MBW0583976.1"/>
    </source>
</evidence>
<reference evidence="2" key="1">
    <citation type="submission" date="2021-03" db="EMBL/GenBank/DDBJ databases">
        <title>Draft genome sequence of rust myrtle Austropuccinia psidii MF-1, a brazilian biotype.</title>
        <authorList>
            <person name="Quecine M.C."/>
            <person name="Pachon D.M.R."/>
            <person name="Bonatelli M.L."/>
            <person name="Correr F.H."/>
            <person name="Franceschini L.M."/>
            <person name="Leite T.F."/>
            <person name="Margarido G.R.A."/>
            <person name="Almeida C.A."/>
            <person name="Ferrarezi J.A."/>
            <person name="Labate C.A."/>
        </authorList>
    </citation>
    <scope>NUCLEOTIDE SEQUENCE</scope>
    <source>
        <strain evidence="2">MF-1</strain>
    </source>
</reference>
<evidence type="ECO:0000313" key="3">
    <source>
        <dbReference type="Proteomes" id="UP000765509"/>
    </source>
</evidence>
<dbReference type="EMBL" id="AVOT02116537">
    <property type="protein sequence ID" value="MBW0583976.1"/>
    <property type="molecule type" value="Genomic_DNA"/>
</dbReference>
<accession>A0A9Q3KPQ3</accession>
<comment type="caution">
    <text evidence="2">The sequence shown here is derived from an EMBL/GenBank/DDBJ whole genome shotgun (WGS) entry which is preliminary data.</text>
</comment>
<dbReference type="AlphaFoldDB" id="A0A9Q3KPQ3"/>
<dbReference type="Proteomes" id="UP000765509">
    <property type="component" value="Unassembled WGS sequence"/>
</dbReference>
<keyword evidence="3" id="KW-1185">Reference proteome</keyword>
<proteinExistence type="predicted"/>
<evidence type="ECO:0000256" key="1">
    <source>
        <dbReference type="SAM" id="MobiDB-lite"/>
    </source>
</evidence>
<name>A0A9Q3KPQ3_9BASI</name>
<feature type="compositionally biased region" description="Polar residues" evidence="1">
    <location>
        <begin position="30"/>
        <end position="52"/>
    </location>
</feature>